<dbReference type="SUPFAM" id="SSF81296">
    <property type="entry name" value="E set domains"/>
    <property type="match status" value="1"/>
</dbReference>
<dbReference type="Gene3D" id="2.60.40.10">
    <property type="entry name" value="Immunoglobulins"/>
    <property type="match status" value="1"/>
</dbReference>
<dbReference type="EMBL" id="PDBW01000001">
    <property type="protein sequence ID" value="PFH01670.1"/>
    <property type="molecule type" value="Genomic_DNA"/>
</dbReference>
<evidence type="ECO:0000256" key="1">
    <source>
        <dbReference type="ARBA" id="ARBA00023001"/>
    </source>
</evidence>
<keyword evidence="1" id="KW-0119">Carbohydrate metabolism</keyword>
<feature type="signal peptide" evidence="2">
    <location>
        <begin position="1"/>
        <end position="23"/>
    </location>
</feature>
<proteinExistence type="predicted"/>
<name>A0AB36TDN0_ACETH</name>
<feature type="chain" id="PRO_5044271994" evidence="2">
    <location>
        <begin position="24"/>
        <end position="710"/>
    </location>
</feature>
<comment type="caution">
    <text evidence="3">The sequence shown here is derived from an EMBL/GenBank/DDBJ whole genome shotgun (WGS) entry which is preliminary data.</text>
</comment>
<organism evidence="3 4">
    <name type="scientific">Acetivibrio thermocellus AD2</name>
    <dbReference type="NCBI Taxonomy" id="1138384"/>
    <lineage>
        <taxon>Bacteria</taxon>
        <taxon>Bacillati</taxon>
        <taxon>Bacillota</taxon>
        <taxon>Clostridia</taxon>
        <taxon>Eubacteriales</taxon>
        <taxon>Oscillospiraceae</taxon>
        <taxon>Acetivibrio</taxon>
    </lineage>
</organism>
<gene>
    <name evidence="3" type="ORF">M972_11409</name>
</gene>
<accession>A0AB36TDN0</accession>
<dbReference type="RefSeq" id="WP_003515286.1">
    <property type="nucleotide sequence ID" value="NZ_CP013828.1"/>
</dbReference>
<keyword evidence="1" id="KW-0136">Cellulose degradation</keyword>
<reference evidence="3 4" key="1">
    <citation type="submission" date="2017-09" db="EMBL/GenBank/DDBJ databases">
        <title>Evaluation of Pacific Biosciences Sequencing Technology to Finishing C. thermocellum Genome Sequences.</title>
        <authorList>
            <person name="Brown S."/>
        </authorList>
    </citation>
    <scope>NUCLEOTIDE SEQUENCE [LARGE SCALE GENOMIC DNA]</scope>
    <source>
        <strain evidence="3 4">AD2</strain>
    </source>
</reference>
<protein>
    <submittedName>
        <fullName evidence="3">Enhancin-like peptidase M60 family</fullName>
    </submittedName>
</protein>
<dbReference type="AlphaFoldDB" id="A0AB36TDN0"/>
<dbReference type="InterPro" id="IPR014756">
    <property type="entry name" value="Ig_E-set"/>
</dbReference>
<evidence type="ECO:0000256" key="2">
    <source>
        <dbReference type="SAM" id="SignalP"/>
    </source>
</evidence>
<dbReference type="InterPro" id="IPR013783">
    <property type="entry name" value="Ig-like_fold"/>
</dbReference>
<dbReference type="GO" id="GO:0030245">
    <property type="term" value="P:cellulose catabolic process"/>
    <property type="evidence" value="ECO:0007669"/>
    <property type="project" value="UniProtKB-KW"/>
</dbReference>
<sequence length="710" mass="79583">MKKNKILAVVASCLLLISVFANTATPAFGEATGAPGKPILGIVEDNGVISCKIILLADNNNGTRWRLYENGKLIQCGSAEDNTPEPQVIILEPFTRPAGQYKYKCELINKYGSTFSDERIFTVNHGFIDEVPQAIFTEDFENGANGWTVVSSDPGSTVVIENGTGIYGSKCVKISSSVFSDTAYTKQISGLTIGEKYRLTAYVKYQDVVRDPNSFYWPVIGPNVCIYPTWTYSGEWENLGTFYPGWKKIYVDFTASTTSVDIAVRLGYTNSKVTGTAWFDNITVEHLPKTVFTEDFENGLSSNWEIRSSKHGNSLATVTVESGTGVNNSKCLKISSLAQDEDVGCVKTLQLAPNSYYKLSALMKYENVTPGKSDGANICLYNNEGEDAIWIRTATATGTNTSWELVKLLFKTPDSGSVNIGLRLGFLNCETKGTVWFDNVKVEAVPSDYIYESEHIIACFETDDTQFATREGILNWLSELDKVYVLMKEFSGNRVPFDGKKMGILSSDSHSGGVGAYAGDPIMWFKSANDNPVAYQLKMTCEHGDLSFAILHEIGHNFNLGNTSWNWNDEMFANFRAYYAVEQLENLHLNNMGPMPVVYNYPNIRREGTELKDYYSERYNETMAQGEFHHDGLMYTLILAKEKIGWEPFLKTIQYLSSNDFSNKNDMEKFELFYSKLSEYSQQPISELISDEDMSLVRAYWNEHGSLFTR</sequence>
<evidence type="ECO:0000313" key="4">
    <source>
        <dbReference type="Proteomes" id="UP000223596"/>
    </source>
</evidence>
<evidence type="ECO:0000313" key="3">
    <source>
        <dbReference type="EMBL" id="PFH01670.1"/>
    </source>
</evidence>
<keyword evidence="2" id="KW-0732">Signal</keyword>
<dbReference type="Gene3D" id="2.60.120.260">
    <property type="entry name" value="Galactose-binding domain-like"/>
    <property type="match status" value="2"/>
</dbReference>
<dbReference type="Proteomes" id="UP000223596">
    <property type="component" value="Unassembled WGS sequence"/>
</dbReference>
<keyword evidence="1" id="KW-0624">Polysaccharide degradation</keyword>